<feature type="non-terminal residue" evidence="1">
    <location>
        <position position="74"/>
    </location>
</feature>
<organism evidence="1 2">
    <name type="scientific">Trichinella nelsoni</name>
    <dbReference type="NCBI Taxonomy" id="6336"/>
    <lineage>
        <taxon>Eukaryota</taxon>
        <taxon>Metazoa</taxon>
        <taxon>Ecdysozoa</taxon>
        <taxon>Nematoda</taxon>
        <taxon>Enoplea</taxon>
        <taxon>Dorylaimia</taxon>
        <taxon>Trichinellida</taxon>
        <taxon>Trichinellidae</taxon>
        <taxon>Trichinella</taxon>
    </lineage>
</organism>
<dbReference type="STRING" id="6336.A0A0V0RAU0"/>
<keyword evidence="2" id="KW-1185">Reference proteome</keyword>
<dbReference type="EMBL" id="JYDL01002049">
    <property type="protein sequence ID" value="KRX11504.1"/>
    <property type="molecule type" value="Genomic_DNA"/>
</dbReference>
<dbReference type="GO" id="GO:0010333">
    <property type="term" value="F:terpene synthase activity"/>
    <property type="evidence" value="ECO:0007669"/>
    <property type="project" value="InterPro"/>
</dbReference>
<dbReference type="Gene3D" id="1.50.10.130">
    <property type="entry name" value="Terpene synthase, N-terminal domain"/>
    <property type="match status" value="1"/>
</dbReference>
<reference evidence="1 2" key="1">
    <citation type="submission" date="2015-01" db="EMBL/GenBank/DDBJ databases">
        <title>Evolution of Trichinella species and genotypes.</title>
        <authorList>
            <person name="Korhonen P.K."/>
            <person name="Edoardo P."/>
            <person name="Giuseppe L.R."/>
            <person name="Gasser R.B."/>
        </authorList>
    </citation>
    <scope>NUCLEOTIDE SEQUENCE [LARGE SCALE GENOMIC DNA]</scope>
    <source>
        <strain evidence="1">ISS37</strain>
    </source>
</reference>
<evidence type="ECO:0000313" key="2">
    <source>
        <dbReference type="Proteomes" id="UP000054630"/>
    </source>
</evidence>
<evidence type="ECO:0000313" key="1">
    <source>
        <dbReference type="EMBL" id="KRX11504.1"/>
    </source>
</evidence>
<protein>
    <submittedName>
        <fullName evidence="1">(E,E)-alpha-farnesene synthase</fullName>
    </submittedName>
</protein>
<dbReference type="SUPFAM" id="SSF48239">
    <property type="entry name" value="Terpenoid cyclases/Protein prenyltransferases"/>
    <property type="match status" value="1"/>
</dbReference>
<sequence>MIELLEASNLAFEGEDILEKAQAFLIATLRDTNTMWDEIDSSISKHVTCSLELSSQRRVQWFNVKWHIKAYEQN</sequence>
<comment type="caution">
    <text evidence="1">The sequence shown here is derived from an EMBL/GenBank/DDBJ whole genome shotgun (WGS) entry which is preliminary data.</text>
</comment>
<dbReference type="InterPro" id="IPR036965">
    <property type="entry name" value="Terpene_synth_N_sf"/>
</dbReference>
<name>A0A0V0RAU0_9BILA</name>
<dbReference type="OrthoDB" id="1921927at2759"/>
<dbReference type="AlphaFoldDB" id="A0A0V0RAU0"/>
<dbReference type="InterPro" id="IPR008930">
    <property type="entry name" value="Terpenoid_cyclase/PrenylTrfase"/>
</dbReference>
<dbReference type="Proteomes" id="UP000054630">
    <property type="component" value="Unassembled WGS sequence"/>
</dbReference>
<gene>
    <name evidence="1" type="primary">AFS1</name>
    <name evidence="1" type="ORF">T07_6546</name>
</gene>
<accession>A0A0V0RAU0</accession>
<proteinExistence type="predicted"/>